<organism evidence="2">
    <name type="scientific">Glycine max</name>
    <name type="common">Soybean</name>
    <name type="synonym">Glycine hispida</name>
    <dbReference type="NCBI Taxonomy" id="3847"/>
    <lineage>
        <taxon>Eukaryota</taxon>
        <taxon>Viridiplantae</taxon>
        <taxon>Streptophyta</taxon>
        <taxon>Embryophyta</taxon>
        <taxon>Tracheophyta</taxon>
        <taxon>Spermatophyta</taxon>
        <taxon>Magnoliopsida</taxon>
        <taxon>eudicotyledons</taxon>
        <taxon>Gunneridae</taxon>
        <taxon>Pentapetalae</taxon>
        <taxon>rosids</taxon>
        <taxon>fabids</taxon>
        <taxon>Fabales</taxon>
        <taxon>Fabaceae</taxon>
        <taxon>Papilionoideae</taxon>
        <taxon>50 kb inversion clade</taxon>
        <taxon>NPAAA clade</taxon>
        <taxon>indigoferoid/millettioid clade</taxon>
        <taxon>Phaseoleae</taxon>
        <taxon>Glycine</taxon>
        <taxon>Glycine subgen. Soja</taxon>
    </lineage>
</organism>
<reference evidence="2" key="3">
    <citation type="submission" date="2018-07" db="EMBL/GenBank/DDBJ databases">
        <title>WGS assembly of Glycine max.</title>
        <authorList>
            <person name="Schmutz J."/>
            <person name="Cannon S."/>
            <person name="Schlueter J."/>
            <person name="Ma J."/>
            <person name="Mitros T."/>
            <person name="Nelson W."/>
            <person name="Hyten D."/>
            <person name="Song Q."/>
            <person name="Thelen J."/>
            <person name="Cheng J."/>
            <person name="Xu D."/>
            <person name="Hellsten U."/>
            <person name="May G."/>
            <person name="Yu Y."/>
            <person name="Sakurai T."/>
            <person name="Umezawa T."/>
            <person name="Bhattacharyya M."/>
            <person name="Sandhu D."/>
            <person name="Valliyodan B."/>
            <person name="Lindquist E."/>
            <person name="Peto M."/>
            <person name="Grant D."/>
            <person name="Shu S."/>
            <person name="Goodstein D."/>
            <person name="Barry K."/>
            <person name="Futrell-Griggs M."/>
            <person name="Abernathy B."/>
            <person name="Du J."/>
            <person name="Tian Z."/>
            <person name="Zhu L."/>
            <person name="Gill N."/>
            <person name="Joshi T."/>
            <person name="Libault M."/>
            <person name="Sethuraman A."/>
            <person name="Zhang X."/>
            <person name="Shinozaki K."/>
            <person name="Nguyen H."/>
            <person name="Wing R."/>
            <person name="Cregan P."/>
            <person name="Specht J."/>
            <person name="Grimwood J."/>
            <person name="Rokhsar D."/>
            <person name="Stacey G."/>
            <person name="Shoemaker R."/>
            <person name="Jackson S."/>
        </authorList>
    </citation>
    <scope>NUCLEOTIDE SEQUENCE</scope>
    <source>
        <tissue evidence="2">Callus</tissue>
    </source>
</reference>
<reference evidence="2 3" key="1">
    <citation type="journal article" date="2010" name="Nature">
        <title>Genome sequence of the palaeopolyploid soybean.</title>
        <authorList>
            <person name="Schmutz J."/>
            <person name="Cannon S.B."/>
            <person name="Schlueter J."/>
            <person name="Ma J."/>
            <person name="Mitros T."/>
            <person name="Nelson W."/>
            <person name="Hyten D.L."/>
            <person name="Song Q."/>
            <person name="Thelen J.J."/>
            <person name="Cheng J."/>
            <person name="Xu D."/>
            <person name="Hellsten U."/>
            <person name="May G.D."/>
            <person name="Yu Y."/>
            <person name="Sakurai T."/>
            <person name="Umezawa T."/>
            <person name="Bhattacharyya M.K."/>
            <person name="Sandhu D."/>
            <person name="Valliyodan B."/>
            <person name="Lindquist E."/>
            <person name="Peto M."/>
            <person name="Grant D."/>
            <person name="Shu S."/>
            <person name="Goodstein D."/>
            <person name="Barry K."/>
            <person name="Futrell-Griggs M."/>
            <person name="Abernathy B."/>
            <person name="Du J."/>
            <person name="Tian Z."/>
            <person name="Zhu L."/>
            <person name="Gill N."/>
            <person name="Joshi T."/>
            <person name="Libault M."/>
            <person name="Sethuraman A."/>
            <person name="Zhang X.-C."/>
            <person name="Shinozaki K."/>
            <person name="Nguyen H.T."/>
            <person name="Wing R.A."/>
            <person name="Cregan P."/>
            <person name="Specht J."/>
            <person name="Grimwood J."/>
            <person name="Rokhsar D."/>
            <person name="Stacey G."/>
            <person name="Shoemaker R.C."/>
            <person name="Jackson S.A."/>
        </authorList>
    </citation>
    <scope>NUCLEOTIDE SEQUENCE [LARGE SCALE GENOMIC DNA]</scope>
    <source>
        <strain evidence="3">cv. Williams 82</strain>
        <tissue evidence="2">Callus</tissue>
    </source>
</reference>
<dbReference type="InParanoid" id="A0A0R0J2A2"/>
<dbReference type="EnsemblPlants" id="KRH48957">
    <property type="protein sequence ID" value="KRH48957"/>
    <property type="gene ID" value="GLYMA_07G122700"/>
</dbReference>
<evidence type="ECO:0000313" key="4">
    <source>
        <dbReference type="Proteomes" id="UP000008827"/>
    </source>
</evidence>
<sequence>MYQLGEFKLHFYLCILTLTFILLCFLFLCSTCCFCVLQFWLGWGLLTGFHITIDCFCNNLLHWKNFSCA</sequence>
<protein>
    <submittedName>
        <fullName evidence="2 3">Uncharacterized protein</fullName>
    </submittedName>
</protein>
<dbReference type="AlphaFoldDB" id="A0A0R0J2A2"/>
<evidence type="ECO:0000313" key="3">
    <source>
        <dbReference type="EnsemblPlants" id="KRH48957"/>
    </source>
</evidence>
<dbReference type="EMBL" id="CM000840">
    <property type="protein sequence ID" value="KRH48957.1"/>
    <property type="molecule type" value="Genomic_DNA"/>
</dbReference>
<evidence type="ECO:0000256" key="1">
    <source>
        <dbReference type="SAM" id="Phobius"/>
    </source>
</evidence>
<dbReference type="Proteomes" id="UP000008827">
    <property type="component" value="Chromosome 7"/>
</dbReference>
<proteinExistence type="predicted"/>
<gene>
    <name evidence="2" type="ORF">GLYMA_07G122700</name>
</gene>
<dbReference type="Gramene" id="KRH48957">
    <property type="protein sequence ID" value="KRH48957"/>
    <property type="gene ID" value="GLYMA_07G122700"/>
</dbReference>
<keyword evidence="1" id="KW-1133">Transmembrane helix</keyword>
<accession>A0A0R0J2A2</accession>
<name>A0A0R0J2A2_SOYBN</name>
<feature type="transmembrane region" description="Helical" evidence="1">
    <location>
        <begin position="12"/>
        <end position="41"/>
    </location>
</feature>
<reference evidence="3" key="2">
    <citation type="submission" date="2018-02" db="UniProtKB">
        <authorList>
            <consortium name="EnsemblPlants"/>
        </authorList>
    </citation>
    <scope>IDENTIFICATION</scope>
    <source>
        <strain evidence="3">Williams 82</strain>
    </source>
</reference>
<keyword evidence="4" id="KW-1185">Reference proteome</keyword>
<keyword evidence="1" id="KW-0472">Membrane</keyword>
<keyword evidence="1" id="KW-0812">Transmembrane</keyword>
<evidence type="ECO:0000313" key="2">
    <source>
        <dbReference type="EMBL" id="KRH48957.1"/>
    </source>
</evidence>